<comment type="caution">
    <text evidence="4">The sequence shown here is derived from an EMBL/GenBank/DDBJ whole genome shotgun (WGS) entry which is preliminary data.</text>
</comment>
<sequence length="135" mass="15574">MSNQKIIIASALLLNADKELLVVRKHNSKFYMLPGGKVERSESHIETLIRELSEELHLNFQESNFTFLGQHETNAVNEKNTIVQGNIFLHKGDLDLQPIAHAELAEVRFINKLEYQQFNLAHLLKEFALPIWLNL</sequence>
<dbReference type="Pfam" id="PF00293">
    <property type="entry name" value="NUDIX"/>
    <property type="match status" value="1"/>
</dbReference>
<dbReference type="Gene3D" id="3.90.79.10">
    <property type="entry name" value="Nucleoside Triphosphate Pyrophosphohydrolase"/>
    <property type="match status" value="1"/>
</dbReference>
<keyword evidence="2" id="KW-0378">Hydrolase</keyword>
<evidence type="ECO:0000313" key="4">
    <source>
        <dbReference type="EMBL" id="MCA5004921.1"/>
    </source>
</evidence>
<dbReference type="RefSeq" id="WP_225552312.1">
    <property type="nucleotide sequence ID" value="NZ_JADEYP010000010.1"/>
</dbReference>
<dbReference type="CDD" id="cd04690">
    <property type="entry name" value="NUDIX_Hydrolase"/>
    <property type="match status" value="1"/>
</dbReference>
<evidence type="ECO:0000256" key="2">
    <source>
        <dbReference type="ARBA" id="ARBA00022801"/>
    </source>
</evidence>
<dbReference type="SUPFAM" id="SSF55811">
    <property type="entry name" value="Nudix"/>
    <property type="match status" value="1"/>
</dbReference>
<comment type="cofactor">
    <cofactor evidence="1">
        <name>Mg(2+)</name>
        <dbReference type="ChEBI" id="CHEBI:18420"/>
    </cofactor>
</comment>
<protein>
    <submittedName>
        <fullName evidence="4">NUDIX domain-containing protein</fullName>
    </submittedName>
</protein>
<name>A0ABS7Z419_9SPHI</name>
<evidence type="ECO:0000256" key="1">
    <source>
        <dbReference type="ARBA" id="ARBA00001946"/>
    </source>
</evidence>
<proteinExistence type="predicted"/>
<dbReference type="InterPro" id="IPR015797">
    <property type="entry name" value="NUDIX_hydrolase-like_dom_sf"/>
</dbReference>
<dbReference type="InterPro" id="IPR000086">
    <property type="entry name" value="NUDIX_hydrolase_dom"/>
</dbReference>
<evidence type="ECO:0000259" key="3">
    <source>
        <dbReference type="PROSITE" id="PS51462"/>
    </source>
</evidence>
<organism evidence="4 5">
    <name type="scientific">Sphingobacterium bovistauri</name>
    <dbReference type="NCBI Taxonomy" id="2781959"/>
    <lineage>
        <taxon>Bacteria</taxon>
        <taxon>Pseudomonadati</taxon>
        <taxon>Bacteroidota</taxon>
        <taxon>Sphingobacteriia</taxon>
        <taxon>Sphingobacteriales</taxon>
        <taxon>Sphingobacteriaceae</taxon>
        <taxon>Sphingobacterium</taxon>
    </lineage>
</organism>
<dbReference type="PROSITE" id="PS51462">
    <property type="entry name" value="NUDIX"/>
    <property type="match status" value="1"/>
</dbReference>
<dbReference type="Proteomes" id="UP001165302">
    <property type="component" value="Unassembled WGS sequence"/>
</dbReference>
<gene>
    <name evidence="4" type="ORF">IPZ78_07105</name>
</gene>
<evidence type="ECO:0000313" key="5">
    <source>
        <dbReference type="Proteomes" id="UP001165302"/>
    </source>
</evidence>
<reference evidence="4" key="1">
    <citation type="submission" date="2020-10" db="EMBL/GenBank/DDBJ databases">
        <authorList>
            <person name="Lu T."/>
            <person name="Wang Q."/>
            <person name="Han X."/>
        </authorList>
    </citation>
    <scope>NUCLEOTIDE SEQUENCE</scope>
    <source>
        <strain evidence="4">WQ 366</strain>
    </source>
</reference>
<accession>A0ABS7Z419</accession>
<feature type="domain" description="Nudix hydrolase" evidence="3">
    <location>
        <begin position="4"/>
        <end position="134"/>
    </location>
</feature>
<dbReference type="EMBL" id="JADEYP010000010">
    <property type="protein sequence ID" value="MCA5004921.1"/>
    <property type="molecule type" value="Genomic_DNA"/>
</dbReference>
<dbReference type="PROSITE" id="PS00893">
    <property type="entry name" value="NUDIX_BOX"/>
    <property type="match status" value="1"/>
</dbReference>
<dbReference type="InterPro" id="IPR020084">
    <property type="entry name" value="NUDIX_hydrolase_CS"/>
</dbReference>
<dbReference type="PANTHER" id="PTHR43046:SF2">
    <property type="entry name" value="8-OXO-DGTP DIPHOSPHATASE-RELATED"/>
    <property type="match status" value="1"/>
</dbReference>
<dbReference type="PANTHER" id="PTHR43046">
    <property type="entry name" value="GDP-MANNOSE MANNOSYL HYDROLASE"/>
    <property type="match status" value="1"/>
</dbReference>
<keyword evidence="5" id="KW-1185">Reference proteome</keyword>